<organism evidence="3 4">
    <name type="scientific">Prorocentrum cordatum</name>
    <dbReference type="NCBI Taxonomy" id="2364126"/>
    <lineage>
        <taxon>Eukaryota</taxon>
        <taxon>Sar</taxon>
        <taxon>Alveolata</taxon>
        <taxon>Dinophyceae</taxon>
        <taxon>Prorocentrales</taxon>
        <taxon>Prorocentraceae</taxon>
        <taxon>Prorocentrum</taxon>
    </lineage>
</organism>
<feature type="transmembrane region" description="Helical" evidence="1">
    <location>
        <begin position="107"/>
        <end position="127"/>
    </location>
</feature>
<dbReference type="EMBL" id="CAUYUJ010012614">
    <property type="protein sequence ID" value="CAK0834289.1"/>
    <property type="molecule type" value="Genomic_DNA"/>
</dbReference>
<feature type="signal peptide" evidence="2">
    <location>
        <begin position="1"/>
        <end position="15"/>
    </location>
</feature>
<evidence type="ECO:0000313" key="3">
    <source>
        <dbReference type="EMBL" id="CAK0834289.1"/>
    </source>
</evidence>
<keyword evidence="1" id="KW-1133">Transmembrane helix</keyword>
<protein>
    <submittedName>
        <fullName evidence="3">Uncharacterized protein</fullName>
    </submittedName>
</protein>
<feature type="chain" id="PRO_5046691471" evidence="2">
    <location>
        <begin position="16"/>
        <end position="289"/>
    </location>
</feature>
<keyword evidence="4" id="KW-1185">Reference proteome</keyword>
<keyword evidence="2" id="KW-0732">Signal</keyword>
<gene>
    <name evidence="3" type="ORF">PCOR1329_LOCUS31753</name>
</gene>
<name>A0ABN9SRE0_9DINO</name>
<dbReference type="Proteomes" id="UP001189429">
    <property type="component" value="Unassembled WGS sequence"/>
</dbReference>
<keyword evidence="1" id="KW-0812">Transmembrane</keyword>
<evidence type="ECO:0000256" key="2">
    <source>
        <dbReference type="SAM" id="SignalP"/>
    </source>
</evidence>
<feature type="transmembrane region" description="Helical" evidence="1">
    <location>
        <begin position="66"/>
        <end position="87"/>
    </location>
</feature>
<evidence type="ECO:0000313" key="4">
    <source>
        <dbReference type="Proteomes" id="UP001189429"/>
    </source>
</evidence>
<evidence type="ECO:0000256" key="1">
    <source>
        <dbReference type="SAM" id="Phobius"/>
    </source>
</evidence>
<sequence>MFLMRLVLRLPPTVATTSMKNYCLNPCMMRPTVAIICNMCLCLNPFVVCIVLPLTLAVAIICFRSFCLSSFVMSFLLPLPPPVAAIFFKNFCLNPFVMSFVPTPPLLAATICVKSFSLNLIVMTTVLPPSPSGLRMNLIVLTIALPLPPTVATICMKNVDLNPFVWSRWQPPPPTVATTAGLPLVPRICVEPIFSASAAAARPFLGWQSPWWIPTPPFMMLHVLRPRVTAGPSEWPALRPLSRSPRLFPPSQCFPRSRMQIMIFIMLRTSYIFPLPVHGPMRTARASSD</sequence>
<keyword evidence="1" id="KW-0472">Membrane</keyword>
<feature type="transmembrane region" description="Helical" evidence="1">
    <location>
        <begin position="33"/>
        <end position="59"/>
    </location>
</feature>
<reference evidence="3" key="1">
    <citation type="submission" date="2023-10" db="EMBL/GenBank/DDBJ databases">
        <authorList>
            <person name="Chen Y."/>
            <person name="Shah S."/>
            <person name="Dougan E. K."/>
            <person name="Thang M."/>
            <person name="Chan C."/>
        </authorList>
    </citation>
    <scope>NUCLEOTIDE SEQUENCE [LARGE SCALE GENOMIC DNA]</scope>
</reference>
<accession>A0ABN9SRE0</accession>
<proteinExistence type="predicted"/>
<comment type="caution">
    <text evidence="3">The sequence shown here is derived from an EMBL/GenBank/DDBJ whole genome shotgun (WGS) entry which is preliminary data.</text>
</comment>